<organism evidence="2 3">
    <name type="scientific">Ideonella lacteola</name>
    <dbReference type="NCBI Taxonomy" id="2984193"/>
    <lineage>
        <taxon>Bacteria</taxon>
        <taxon>Pseudomonadati</taxon>
        <taxon>Pseudomonadota</taxon>
        <taxon>Betaproteobacteria</taxon>
        <taxon>Burkholderiales</taxon>
        <taxon>Sphaerotilaceae</taxon>
        <taxon>Ideonella</taxon>
    </lineage>
</organism>
<evidence type="ECO:0000313" key="2">
    <source>
        <dbReference type="EMBL" id="MEK8034173.1"/>
    </source>
</evidence>
<dbReference type="EMBL" id="JBBUTG010000025">
    <property type="protein sequence ID" value="MEK8034173.1"/>
    <property type="molecule type" value="Genomic_DNA"/>
</dbReference>
<dbReference type="InterPro" id="IPR025906">
    <property type="entry name" value="YjfB_motility"/>
</dbReference>
<dbReference type="Proteomes" id="UP001371218">
    <property type="component" value="Unassembled WGS sequence"/>
</dbReference>
<sequence length="68" mass="6782">MNISNSPSVNAATAAASQGPTGDAVQILVLRKALNTQAAGALALLEALPTQPPLATEGSVGRHVNTYA</sequence>
<feature type="region of interest" description="Disordered" evidence="1">
    <location>
        <begin position="1"/>
        <end position="21"/>
    </location>
</feature>
<dbReference type="RefSeq" id="WP_341428601.1">
    <property type="nucleotide sequence ID" value="NZ_JBBUTG010000025.1"/>
</dbReference>
<feature type="compositionally biased region" description="Polar residues" evidence="1">
    <location>
        <begin position="1"/>
        <end position="20"/>
    </location>
</feature>
<comment type="caution">
    <text evidence="2">The sequence shown here is derived from an EMBL/GenBank/DDBJ whole genome shotgun (WGS) entry which is preliminary data.</text>
</comment>
<dbReference type="Pfam" id="PF14070">
    <property type="entry name" value="YjfB_motility"/>
    <property type="match status" value="1"/>
</dbReference>
<gene>
    <name evidence="2" type="ORF">AACH06_25385</name>
</gene>
<name>A0ABU9BXL6_9BURK</name>
<protein>
    <submittedName>
        <fullName evidence="2">Motility protein</fullName>
    </submittedName>
</protein>
<evidence type="ECO:0000256" key="1">
    <source>
        <dbReference type="SAM" id="MobiDB-lite"/>
    </source>
</evidence>
<reference evidence="2 3" key="1">
    <citation type="submission" date="2024-04" db="EMBL/GenBank/DDBJ databases">
        <title>Novel species of the genus Ideonella isolated from streams.</title>
        <authorList>
            <person name="Lu H."/>
        </authorList>
    </citation>
    <scope>NUCLEOTIDE SEQUENCE [LARGE SCALE GENOMIC DNA]</scope>
    <source>
        <strain evidence="2 3">DXS29W</strain>
    </source>
</reference>
<keyword evidence="3" id="KW-1185">Reference proteome</keyword>
<evidence type="ECO:0000313" key="3">
    <source>
        <dbReference type="Proteomes" id="UP001371218"/>
    </source>
</evidence>
<proteinExistence type="predicted"/>
<accession>A0ABU9BXL6</accession>